<evidence type="ECO:0000313" key="2">
    <source>
        <dbReference type="Proteomes" id="UP000248329"/>
    </source>
</evidence>
<comment type="caution">
    <text evidence="1">The sequence shown here is derived from an EMBL/GenBank/DDBJ whole genome shotgun (WGS) entry which is preliminary data.</text>
</comment>
<dbReference type="EMBL" id="PQXF01000031">
    <property type="protein sequence ID" value="PXF58918.1"/>
    <property type="molecule type" value="Genomic_DNA"/>
</dbReference>
<reference evidence="1" key="1">
    <citation type="submission" date="2018-01" db="EMBL/GenBank/DDBJ databases">
        <authorList>
            <person name="Krukenberg V."/>
        </authorList>
    </citation>
    <scope>NUCLEOTIDE SEQUENCE</scope>
    <source>
        <strain evidence="1">E20ANME2</strain>
    </source>
</reference>
<evidence type="ECO:0000313" key="1">
    <source>
        <dbReference type="EMBL" id="PXF58918.1"/>
    </source>
</evidence>
<dbReference type="Proteomes" id="UP000248329">
    <property type="component" value="Unassembled WGS sequence"/>
</dbReference>
<sequence length="86" mass="9331">MTPKNIELHIDDLLLHGFAHGDRYRIGEAVEQELSRLLVDRGVPESLERGGEVASVDGGAYEVVSGSRVEVVGAQVAKTVYGGLWR</sequence>
<proteinExistence type="predicted"/>
<accession>A0AC61L0J9</accession>
<protein>
    <submittedName>
        <fullName evidence="1">Uncharacterized protein</fullName>
    </submittedName>
</protein>
<name>A0AC61L0J9_9EURY</name>
<gene>
    <name evidence="1" type="ORF">C4B59_12575</name>
</gene>
<organism evidence="1 2">
    <name type="scientific">Candidatus Methanogaster sp</name>
    <dbReference type="NCBI Taxonomy" id="3386292"/>
    <lineage>
        <taxon>Archaea</taxon>
        <taxon>Methanobacteriati</taxon>
        <taxon>Methanobacteriota</taxon>
        <taxon>Stenosarchaea group</taxon>
        <taxon>Methanomicrobia</taxon>
        <taxon>Methanosarcinales</taxon>
        <taxon>ANME-2 cluster</taxon>
        <taxon>Candidatus Methanogasteraceae</taxon>
        <taxon>Candidatus Methanogaster</taxon>
    </lineage>
</organism>